<dbReference type="GO" id="GO:0003700">
    <property type="term" value="F:DNA-binding transcription factor activity"/>
    <property type="evidence" value="ECO:0007669"/>
    <property type="project" value="InterPro"/>
</dbReference>
<dbReference type="FunFam" id="4.10.280.10:FF:000061">
    <property type="entry name" value="Transcription factor SPEECHLESS"/>
    <property type="match status" value="1"/>
</dbReference>
<dbReference type="GO" id="GO:0010052">
    <property type="term" value="P:guard cell differentiation"/>
    <property type="evidence" value="ECO:0007669"/>
    <property type="project" value="InterPro"/>
</dbReference>
<evidence type="ECO:0000259" key="7">
    <source>
        <dbReference type="PROSITE" id="PS50888"/>
    </source>
</evidence>
<dbReference type="PANTHER" id="PTHR46684:SF4">
    <property type="entry name" value="TRANSCRIPTION FACTOR SPEECHLESS"/>
    <property type="match status" value="1"/>
</dbReference>
<keyword evidence="3" id="KW-0238">DNA-binding</keyword>
<dbReference type="CDD" id="cd11448">
    <property type="entry name" value="bHLH_AtFAMA_like"/>
    <property type="match status" value="1"/>
</dbReference>
<evidence type="ECO:0000256" key="2">
    <source>
        <dbReference type="ARBA" id="ARBA00023015"/>
    </source>
</evidence>
<keyword evidence="5" id="KW-0539">Nucleus</keyword>
<sequence length="356" mass="39015">MVGEGTSLTDFFDSYAEQFAETNLMMSSDAASSDDIFSMLEVLEGVSAEFTSLKPLESASGGFHEKEVDHHHPLGSQKSTSSCSALQEVVEAEMEMVSPKSKRQKLSLVEEGGVISDGQQKVSHITVERNRRKQMNEHLTVLRSLMPCFYVKRGDQASIIGGVVDYITELQQVLQSLEAKKQRKAYSDVLSPRLSPLSPRKPPLSPRPILPISPRTPQPVTPYRACRLQQPHLVPIINTSYSLDPSPSTSDISTSDIVNNELGANSKSSIADVEVKFSGPNLLLKTISPRLPCQATKIVSVLEDLSLEILQAGINIVDETLVNSFTIKIGIECQLSAEDLVQYIQQTFCSPLHASC</sequence>
<feature type="compositionally biased region" description="Pro residues" evidence="6">
    <location>
        <begin position="199"/>
        <end position="216"/>
    </location>
</feature>
<dbReference type="GO" id="GO:0003677">
    <property type="term" value="F:DNA binding"/>
    <property type="evidence" value="ECO:0007669"/>
    <property type="project" value="UniProtKB-KW"/>
</dbReference>
<evidence type="ECO:0000313" key="9">
    <source>
        <dbReference type="Proteomes" id="UP001157418"/>
    </source>
</evidence>
<keyword evidence="9" id="KW-1185">Reference proteome</keyword>
<dbReference type="Pfam" id="PF00010">
    <property type="entry name" value="HLH"/>
    <property type="match status" value="1"/>
</dbReference>
<dbReference type="SUPFAM" id="SSF47459">
    <property type="entry name" value="HLH, helix-loop-helix DNA-binding domain"/>
    <property type="match status" value="1"/>
</dbReference>
<proteinExistence type="predicted"/>
<dbReference type="GO" id="GO:0045893">
    <property type="term" value="P:positive regulation of DNA-templated transcription"/>
    <property type="evidence" value="ECO:0007669"/>
    <property type="project" value="TreeGrafter"/>
</dbReference>
<dbReference type="Gene3D" id="4.10.280.10">
    <property type="entry name" value="Helix-loop-helix DNA-binding domain"/>
    <property type="match status" value="1"/>
</dbReference>
<dbReference type="Proteomes" id="UP001157418">
    <property type="component" value="Unassembled WGS sequence"/>
</dbReference>
<dbReference type="SMART" id="SM00353">
    <property type="entry name" value="HLH"/>
    <property type="match status" value="1"/>
</dbReference>
<dbReference type="PROSITE" id="PS50888">
    <property type="entry name" value="BHLH"/>
    <property type="match status" value="1"/>
</dbReference>
<organism evidence="8 9">
    <name type="scientific">Lactuca virosa</name>
    <dbReference type="NCBI Taxonomy" id="75947"/>
    <lineage>
        <taxon>Eukaryota</taxon>
        <taxon>Viridiplantae</taxon>
        <taxon>Streptophyta</taxon>
        <taxon>Embryophyta</taxon>
        <taxon>Tracheophyta</taxon>
        <taxon>Spermatophyta</taxon>
        <taxon>Magnoliopsida</taxon>
        <taxon>eudicotyledons</taxon>
        <taxon>Gunneridae</taxon>
        <taxon>Pentapetalae</taxon>
        <taxon>asterids</taxon>
        <taxon>campanulids</taxon>
        <taxon>Asterales</taxon>
        <taxon>Asteraceae</taxon>
        <taxon>Cichorioideae</taxon>
        <taxon>Cichorieae</taxon>
        <taxon>Lactucinae</taxon>
        <taxon>Lactuca</taxon>
    </lineage>
</organism>
<dbReference type="AlphaFoldDB" id="A0AAU9NMG7"/>
<evidence type="ECO:0000256" key="5">
    <source>
        <dbReference type="ARBA" id="ARBA00023242"/>
    </source>
</evidence>
<feature type="domain" description="BHLH" evidence="7">
    <location>
        <begin position="119"/>
        <end position="170"/>
    </location>
</feature>
<keyword evidence="4" id="KW-0804">Transcription</keyword>
<comment type="caution">
    <text evidence="8">The sequence shown here is derived from an EMBL/GenBank/DDBJ whole genome shotgun (WGS) entry which is preliminary data.</text>
</comment>
<dbReference type="InterPro" id="IPR011598">
    <property type="entry name" value="bHLH_dom"/>
</dbReference>
<reference evidence="8 9" key="1">
    <citation type="submission" date="2022-01" db="EMBL/GenBank/DDBJ databases">
        <authorList>
            <person name="Xiong W."/>
            <person name="Schranz E."/>
        </authorList>
    </citation>
    <scope>NUCLEOTIDE SEQUENCE [LARGE SCALE GENOMIC DNA]</scope>
</reference>
<feature type="region of interest" description="Disordered" evidence="6">
    <location>
        <begin position="188"/>
        <end position="216"/>
    </location>
</feature>
<dbReference type="InterPro" id="IPR044283">
    <property type="entry name" value="FAMA/SPEECHLESS/MUTE-like"/>
</dbReference>
<dbReference type="GO" id="GO:0005634">
    <property type="term" value="C:nucleus"/>
    <property type="evidence" value="ECO:0007669"/>
    <property type="project" value="UniProtKB-SubCell"/>
</dbReference>
<dbReference type="InterPro" id="IPR036638">
    <property type="entry name" value="HLH_DNA-bd_sf"/>
</dbReference>
<protein>
    <recommendedName>
        <fullName evidence="7">BHLH domain-containing protein</fullName>
    </recommendedName>
</protein>
<comment type="subcellular location">
    <subcellularLocation>
        <location evidence="1">Nucleus</location>
    </subcellularLocation>
</comment>
<keyword evidence="2" id="KW-0805">Transcription regulation</keyword>
<evidence type="ECO:0000256" key="1">
    <source>
        <dbReference type="ARBA" id="ARBA00004123"/>
    </source>
</evidence>
<dbReference type="PANTHER" id="PTHR46684">
    <property type="entry name" value="TRANSCRIPTION FACTOR FAMA"/>
    <property type="match status" value="1"/>
</dbReference>
<dbReference type="EMBL" id="CAKMRJ010004445">
    <property type="protein sequence ID" value="CAH1439046.1"/>
    <property type="molecule type" value="Genomic_DNA"/>
</dbReference>
<dbReference type="GO" id="GO:0046983">
    <property type="term" value="F:protein dimerization activity"/>
    <property type="evidence" value="ECO:0007669"/>
    <property type="project" value="InterPro"/>
</dbReference>
<gene>
    <name evidence="8" type="ORF">LVIROSA_LOCUS25272</name>
</gene>
<evidence type="ECO:0000256" key="6">
    <source>
        <dbReference type="SAM" id="MobiDB-lite"/>
    </source>
</evidence>
<evidence type="ECO:0000256" key="3">
    <source>
        <dbReference type="ARBA" id="ARBA00023125"/>
    </source>
</evidence>
<evidence type="ECO:0000313" key="8">
    <source>
        <dbReference type="EMBL" id="CAH1439046.1"/>
    </source>
</evidence>
<accession>A0AAU9NMG7</accession>
<name>A0AAU9NMG7_9ASTR</name>
<evidence type="ECO:0000256" key="4">
    <source>
        <dbReference type="ARBA" id="ARBA00023163"/>
    </source>
</evidence>